<comment type="caution">
    <text evidence="4">The sequence shown here is derived from an EMBL/GenBank/DDBJ whole genome shotgun (WGS) entry which is preliminary data.</text>
</comment>
<dbReference type="PANTHER" id="PTHR47126">
    <property type="entry name" value="5'-ADENYLYLSULFATE REDUCTASE-LIKE 7"/>
    <property type="match status" value="1"/>
</dbReference>
<feature type="chain" id="PRO_5044767967" description="Thioredoxin domain-containing protein" evidence="2">
    <location>
        <begin position="24"/>
        <end position="362"/>
    </location>
</feature>
<evidence type="ECO:0000256" key="2">
    <source>
        <dbReference type="SAM" id="SignalP"/>
    </source>
</evidence>
<dbReference type="Gene3D" id="3.40.30.10">
    <property type="entry name" value="Glutaredoxin"/>
    <property type="match status" value="1"/>
</dbReference>
<evidence type="ECO:0000313" key="4">
    <source>
        <dbReference type="EMBL" id="KAL3616371.1"/>
    </source>
</evidence>
<keyword evidence="1" id="KW-0812">Transmembrane</keyword>
<keyword evidence="5" id="KW-1185">Reference proteome</keyword>
<dbReference type="InterPro" id="IPR013766">
    <property type="entry name" value="Thioredoxin_domain"/>
</dbReference>
<dbReference type="PANTHER" id="PTHR47126:SF3">
    <property type="entry name" value="5'-ADENYLYLSULFATE REDUCTASE-LIKE 5"/>
    <property type="match status" value="1"/>
</dbReference>
<dbReference type="InterPro" id="IPR044794">
    <property type="entry name" value="APRL5/7"/>
</dbReference>
<feature type="transmembrane region" description="Helical" evidence="1">
    <location>
        <begin position="84"/>
        <end position="103"/>
    </location>
</feature>
<evidence type="ECO:0000313" key="5">
    <source>
        <dbReference type="Proteomes" id="UP001632038"/>
    </source>
</evidence>
<name>A0ABD3BG41_9LAMI</name>
<dbReference type="Pfam" id="PF00085">
    <property type="entry name" value="Thioredoxin"/>
    <property type="match status" value="1"/>
</dbReference>
<proteinExistence type="predicted"/>
<evidence type="ECO:0000256" key="1">
    <source>
        <dbReference type="SAM" id="Phobius"/>
    </source>
</evidence>
<dbReference type="SUPFAM" id="SSF52833">
    <property type="entry name" value="Thioredoxin-like"/>
    <property type="match status" value="1"/>
</dbReference>
<accession>A0ABD3BG41</accession>
<organism evidence="4 5">
    <name type="scientific">Castilleja foliolosa</name>
    <dbReference type="NCBI Taxonomy" id="1961234"/>
    <lineage>
        <taxon>Eukaryota</taxon>
        <taxon>Viridiplantae</taxon>
        <taxon>Streptophyta</taxon>
        <taxon>Embryophyta</taxon>
        <taxon>Tracheophyta</taxon>
        <taxon>Spermatophyta</taxon>
        <taxon>Magnoliopsida</taxon>
        <taxon>eudicotyledons</taxon>
        <taxon>Gunneridae</taxon>
        <taxon>Pentapetalae</taxon>
        <taxon>asterids</taxon>
        <taxon>lamiids</taxon>
        <taxon>Lamiales</taxon>
        <taxon>Orobanchaceae</taxon>
        <taxon>Pedicularideae</taxon>
        <taxon>Castillejinae</taxon>
        <taxon>Castilleja</taxon>
    </lineage>
</organism>
<dbReference type="Proteomes" id="UP001632038">
    <property type="component" value="Unassembled WGS sequence"/>
</dbReference>
<evidence type="ECO:0000259" key="3">
    <source>
        <dbReference type="Pfam" id="PF00085"/>
    </source>
</evidence>
<keyword evidence="1" id="KW-1133">Transmembrane helix</keyword>
<keyword evidence="2" id="KW-0732">Signal</keyword>
<protein>
    <recommendedName>
        <fullName evidence="3">Thioredoxin domain-containing protein</fullName>
    </recommendedName>
</protein>
<keyword evidence="1" id="KW-0472">Membrane</keyword>
<dbReference type="InterPro" id="IPR036249">
    <property type="entry name" value="Thioredoxin-like_sf"/>
</dbReference>
<sequence length="362" mass="41240">MEALMRKFICIFLMCVMVETTTSFGLAPSSSICDLDYKTFLHDLNSQCPITYPSSSPIQLGLDSVFTMSFKLCNEGGAERFSTAPLLMLFFFAVMIAKPYVMFSSTLVRLMPQVYGESFERSMSSSQKNEYTAVLFYASWCPFSRIFQSKYSTLSSMYPQMKHIMIEQSSVMPSVLSRYGIHSVPSLLIVNRTARTRYHGQKDLQSLISFYKRTTGMDPVVDMVEETSNNPEIDTYVFQLRNVASLKQTFSREPYLVLSVIFVVLRAFLYIYPETVSRLSALWVAYIPHPNLGIFGESRQLLEHVLHLIDIKRIWTKLKNCKARNFHKGARNARVWASSLASVSLGEAASSSRVYPSRDLLN</sequence>
<feature type="signal peptide" evidence="2">
    <location>
        <begin position="1"/>
        <end position="23"/>
    </location>
</feature>
<dbReference type="AlphaFoldDB" id="A0ABD3BG41"/>
<dbReference type="EMBL" id="JAVIJP010000092">
    <property type="protein sequence ID" value="KAL3616371.1"/>
    <property type="molecule type" value="Genomic_DNA"/>
</dbReference>
<reference evidence="5" key="1">
    <citation type="journal article" date="2024" name="IScience">
        <title>Strigolactones Initiate the Formation of Haustorium-like Structures in Castilleja.</title>
        <authorList>
            <person name="Buerger M."/>
            <person name="Peterson D."/>
            <person name="Chory J."/>
        </authorList>
    </citation>
    <scope>NUCLEOTIDE SEQUENCE [LARGE SCALE GENOMIC DNA]</scope>
</reference>
<gene>
    <name evidence="4" type="ORF">CASFOL_039761</name>
</gene>
<feature type="domain" description="Thioredoxin" evidence="3">
    <location>
        <begin position="116"/>
        <end position="211"/>
    </location>
</feature>